<keyword evidence="2 5" id="KW-0645">Protease</keyword>
<accession>A0A1M5ANQ4</accession>
<organism evidence="9 10">
    <name type="scientific">Thermomonas hydrothermalis</name>
    <dbReference type="NCBI Taxonomy" id="213588"/>
    <lineage>
        <taxon>Bacteria</taxon>
        <taxon>Pseudomonadati</taxon>
        <taxon>Pseudomonadota</taxon>
        <taxon>Gammaproteobacteria</taxon>
        <taxon>Lysobacterales</taxon>
        <taxon>Lysobacteraceae</taxon>
        <taxon>Thermomonas</taxon>
    </lineage>
</organism>
<dbReference type="STRING" id="213588.SAMN02745204_02256"/>
<dbReference type="OrthoDB" id="9812068at2"/>
<dbReference type="InterPro" id="IPR029045">
    <property type="entry name" value="ClpP/crotonase-like_dom_sf"/>
</dbReference>
<dbReference type="InterPro" id="IPR004447">
    <property type="entry name" value="Peptidase_S41A"/>
</dbReference>
<dbReference type="FunFam" id="3.90.226.10:FF:000090">
    <property type="entry name" value="Tail-specific protease"/>
    <property type="match status" value="1"/>
</dbReference>
<evidence type="ECO:0000256" key="3">
    <source>
        <dbReference type="ARBA" id="ARBA00022801"/>
    </source>
</evidence>
<dbReference type="Pfam" id="PF00595">
    <property type="entry name" value="PDZ"/>
    <property type="match status" value="1"/>
</dbReference>
<dbReference type="GO" id="GO:0004175">
    <property type="term" value="F:endopeptidase activity"/>
    <property type="evidence" value="ECO:0007669"/>
    <property type="project" value="TreeGrafter"/>
</dbReference>
<dbReference type="InterPro" id="IPR040573">
    <property type="entry name" value="TSP_N"/>
</dbReference>
<feature type="compositionally biased region" description="Basic and acidic residues" evidence="6">
    <location>
        <begin position="636"/>
        <end position="650"/>
    </location>
</feature>
<dbReference type="InterPro" id="IPR005151">
    <property type="entry name" value="Tail-specific_protease"/>
</dbReference>
<keyword evidence="7" id="KW-0732">Signal</keyword>
<evidence type="ECO:0000256" key="7">
    <source>
        <dbReference type="SAM" id="SignalP"/>
    </source>
</evidence>
<dbReference type="Pfam" id="PF17804">
    <property type="entry name" value="TSP_NTD"/>
    <property type="match status" value="1"/>
</dbReference>
<dbReference type="GO" id="GO:0006508">
    <property type="term" value="P:proteolysis"/>
    <property type="evidence" value="ECO:0007669"/>
    <property type="project" value="UniProtKB-KW"/>
</dbReference>
<evidence type="ECO:0000313" key="9">
    <source>
        <dbReference type="EMBL" id="SHF31890.1"/>
    </source>
</evidence>
<dbReference type="InterPro" id="IPR020992">
    <property type="entry name" value="Tail_Prtase_C"/>
</dbReference>
<feature type="chain" id="PRO_5012522170" evidence="7">
    <location>
        <begin position="25"/>
        <end position="729"/>
    </location>
</feature>
<feature type="region of interest" description="Disordered" evidence="6">
    <location>
        <begin position="636"/>
        <end position="656"/>
    </location>
</feature>
<dbReference type="Pfam" id="PF03572">
    <property type="entry name" value="Peptidase_S41"/>
    <property type="match status" value="1"/>
</dbReference>
<evidence type="ECO:0000313" key="10">
    <source>
        <dbReference type="Proteomes" id="UP000242857"/>
    </source>
</evidence>
<dbReference type="Pfam" id="PF11818">
    <property type="entry name" value="DUF3340"/>
    <property type="match status" value="1"/>
</dbReference>
<evidence type="ECO:0000256" key="1">
    <source>
        <dbReference type="ARBA" id="ARBA00009179"/>
    </source>
</evidence>
<dbReference type="SMART" id="SM00245">
    <property type="entry name" value="TSPc"/>
    <property type="match status" value="1"/>
</dbReference>
<dbReference type="Proteomes" id="UP000242857">
    <property type="component" value="Unassembled WGS sequence"/>
</dbReference>
<dbReference type="EMBL" id="FQUK01000059">
    <property type="protein sequence ID" value="SHF31890.1"/>
    <property type="molecule type" value="Genomic_DNA"/>
</dbReference>
<evidence type="ECO:0000256" key="6">
    <source>
        <dbReference type="SAM" id="MobiDB-lite"/>
    </source>
</evidence>
<keyword evidence="3 5" id="KW-0378">Hydrolase</keyword>
<evidence type="ECO:0000256" key="4">
    <source>
        <dbReference type="ARBA" id="ARBA00022825"/>
    </source>
</evidence>
<evidence type="ECO:0000256" key="5">
    <source>
        <dbReference type="RuleBase" id="RU004404"/>
    </source>
</evidence>
<dbReference type="SUPFAM" id="SSF50156">
    <property type="entry name" value="PDZ domain-like"/>
    <property type="match status" value="1"/>
</dbReference>
<comment type="similarity">
    <text evidence="1 5">Belongs to the peptidase S41A family.</text>
</comment>
<dbReference type="InterPro" id="IPR001478">
    <property type="entry name" value="PDZ"/>
</dbReference>
<feature type="domain" description="PDZ" evidence="8">
    <location>
        <begin position="239"/>
        <end position="310"/>
    </location>
</feature>
<keyword evidence="10" id="KW-1185">Reference proteome</keyword>
<dbReference type="NCBIfam" id="TIGR00225">
    <property type="entry name" value="prc"/>
    <property type="match status" value="1"/>
</dbReference>
<dbReference type="Gene3D" id="2.30.42.10">
    <property type="match status" value="1"/>
</dbReference>
<dbReference type="RefSeq" id="WP_072756628.1">
    <property type="nucleotide sequence ID" value="NZ_FQUK01000059.1"/>
</dbReference>
<proteinExistence type="inferred from homology"/>
<dbReference type="SUPFAM" id="SSF52096">
    <property type="entry name" value="ClpP/crotonase"/>
    <property type="match status" value="1"/>
</dbReference>
<dbReference type="GO" id="GO:0030288">
    <property type="term" value="C:outer membrane-bounded periplasmic space"/>
    <property type="evidence" value="ECO:0007669"/>
    <property type="project" value="TreeGrafter"/>
</dbReference>
<dbReference type="CDD" id="cd06782">
    <property type="entry name" value="cpPDZ_CPP-like"/>
    <property type="match status" value="1"/>
</dbReference>
<evidence type="ECO:0000259" key="8">
    <source>
        <dbReference type="PROSITE" id="PS50106"/>
    </source>
</evidence>
<dbReference type="Gene3D" id="3.90.226.10">
    <property type="entry name" value="2-enoyl-CoA Hydratase, Chain A, domain 1"/>
    <property type="match status" value="1"/>
</dbReference>
<dbReference type="InterPro" id="IPR036034">
    <property type="entry name" value="PDZ_sf"/>
</dbReference>
<dbReference type="PANTHER" id="PTHR32060">
    <property type="entry name" value="TAIL-SPECIFIC PROTEASE"/>
    <property type="match status" value="1"/>
</dbReference>
<dbReference type="GO" id="GO:0008236">
    <property type="term" value="F:serine-type peptidase activity"/>
    <property type="evidence" value="ECO:0007669"/>
    <property type="project" value="UniProtKB-KW"/>
</dbReference>
<sequence>MTRQRPLFALLFGLVLAAPLALLAAAGDTAALPDGPTQNQSIAARMVYGLLSDSRYAYRPRALDDALSQEILDEYLKALDPSKLFFTDQDVAELKARYATTLDDAIKSGKVEPAWAIFALYRQRVEERVAYARRLLTGSFDFSKDERYAYDRKDAPWADSAALDQLWRQSVKNDWLRLKLAGKQPDEIRKLLDKRYANVLTSVQQIKGEDVFQSFMNAYASRIDPHTDYLTPRSAENFNVQMSNSLEGIGAVLFRQDDVVVVREMVPGGPAARSGKLKPGDRIVAVGQGTSGEMKDVVGWRIDDVVALIRGPANTQVRLDVVPAEAPLDSKPQQIVLTRAKVRLEDQRARADIISVPANGTLPARRIGVIRLPGFYQDFEARRRGDKNYASATRDVARMLADFRAQNVDGVVLDLRGNGGGSLSEAVELTGLFIDKGPVVQVRETGGRVTVQYDQDAGVAWDGPLAVLVNRGSASASEIVAGAIKDYGRGLIIGEDTFGKGTVQTLVDLDRWPANETPRFGEVKLTVAQFFRPDGSSTQNKGVQPDVAFPASVDASEYGESTYPNALPWSRIAAAPHVRYGNFTPLLPQLDVLHQARTAKDVEYQWWLEDVRRFREEQAKKSISLNEAERRAERDRFEAQRKQRAEERKRLGLAQDPLLEARPDDGLAADERNVAESVAREEAARKMIDPLLRESAAILADAIGLLGKDGALAARVLPATRNAGGHWAD</sequence>
<dbReference type="PANTHER" id="PTHR32060:SF22">
    <property type="entry name" value="CARBOXYL-TERMINAL-PROCESSING PEPTIDASE 3, CHLOROPLASTIC"/>
    <property type="match status" value="1"/>
</dbReference>
<reference evidence="10" key="1">
    <citation type="submission" date="2016-11" db="EMBL/GenBank/DDBJ databases">
        <authorList>
            <person name="Varghese N."/>
            <person name="Submissions S."/>
        </authorList>
    </citation>
    <scope>NUCLEOTIDE SEQUENCE [LARGE SCALE GENOMIC DNA]</scope>
    <source>
        <strain evidence="10">DSM 14834</strain>
    </source>
</reference>
<feature type="signal peptide" evidence="7">
    <location>
        <begin position="1"/>
        <end position="24"/>
    </location>
</feature>
<dbReference type="CDD" id="cd07560">
    <property type="entry name" value="Peptidase_S41_CPP"/>
    <property type="match status" value="1"/>
</dbReference>
<protein>
    <submittedName>
        <fullName evidence="9">Carboxyl-terminal processing protease</fullName>
    </submittedName>
</protein>
<name>A0A1M5ANQ4_9GAMM</name>
<keyword evidence="4 5" id="KW-0720">Serine protease</keyword>
<dbReference type="GO" id="GO:0007165">
    <property type="term" value="P:signal transduction"/>
    <property type="evidence" value="ECO:0007669"/>
    <property type="project" value="TreeGrafter"/>
</dbReference>
<gene>
    <name evidence="9" type="ORF">SAMN02745204_02256</name>
</gene>
<dbReference type="SMART" id="SM00228">
    <property type="entry name" value="PDZ"/>
    <property type="match status" value="1"/>
</dbReference>
<dbReference type="PROSITE" id="PS50106">
    <property type="entry name" value="PDZ"/>
    <property type="match status" value="1"/>
</dbReference>
<evidence type="ECO:0000256" key="2">
    <source>
        <dbReference type="ARBA" id="ARBA00022670"/>
    </source>
</evidence>
<dbReference type="AlphaFoldDB" id="A0A1M5ANQ4"/>